<dbReference type="SUPFAM" id="SSF51445">
    <property type="entry name" value="(Trans)glycosidases"/>
    <property type="match status" value="1"/>
</dbReference>
<reference evidence="1" key="1">
    <citation type="journal article" date="2014" name="Front. Microbiol.">
        <title>High frequency of phylogenetically diverse reductive dehalogenase-homologous genes in deep subseafloor sedimentary metagenomes.</title>
        <authorList>
            <person name="Kawai M."/>
            <person name="Futagami T."/>
            <person name="Toyoda A."/>
            <person name="Takaki Y."/>
            <person name="Nishi S."/>
            <person name="Hori S."/>
            <person name="Arai W."/>
            <person name="Tsubouchi T."/>
            <person name="Morono Y."/>
            <person name="Uchiyama I."/>
            <person name="Ito T."/>
            <person name="Fujiyama A."/>
            <person name="Inagaki F."/>
            <person name="Takami H."/>
        </authorList>
    </citation>
    <scope>NUCLEOTIDE SEQUENCE</scope>
    <source>
        <strain evidence="1">Expedition CK06-06</strain>
    </source>
</reference>
<proteinExistence type="predicted"/>
<feature type="non-terminal residue" evidence="1">
    <location>
        <position position="60"/>
    </location>
</feature>
<dbReference type="PANTHER" id="PTHR43576:SF3">
    <property type="entry name" value="ALPHA-L-ARABINOFURANOSIDASE C"/>
    <property type="match status" value="1"/>
</dbReference>
<comment type="caution">
    <text evidence="1">The sequence shown here is derived from an EMBL/GenBank/DDBJ whole genome shotgun (WGS) entry which is preliminary data.</text>
</comment>
<evidence type="ECO:0000313" key="1">
    <source>
        <dbReference type="EMBL" id="GAI33441.1"/>
    </source>
</evidence>
<dbReference type="PANTHER" id="PTHR43576">
    <property type="entry name" value="ALPHA-L-ARABINOFURANOSIDASE C-RELATED"/>
    <property type="match status" value="1"/>
</dbReference>
<protein>
    <submittedName>
        <fullName evidence="1">Uncharacterized protein</fullName>
    </submittedName>
</protein>
<name>X1NT91_9ZZZZ</name>
<accession>X1NT91</accession>
<dbReference type="GO" id="GO:0000272">
    <property type="term" value="P:polysaccharide catabolic process"/>
    <property type="evidence" value="ECO:0007669"/>
    <property type="project" value="TreeGrafter"/>
</dbReference>
<dbReference type="EMBL" id="BARV01032337">
    <property type="protein sequence ID" value="GAI33441.1"/>
    <property type="molecule type" value="Genomic_DNA"/>
</dbReference>
<organism evidence="1">
    <name type="scientific">marine sediment metagenome</name>
    <dbReference type="NCBI Taxonomy" id="412755"/>
    <lineage>
        <taxon>unclassified sequences</taxon>
        <taxon>metagenomes</taxon>
        <taxon>ecological metagenomes</taxon>
    </lineage>
</organism>
<gene>
    <name evidence="1" type="ORF">S06H3_51003</name>
</gene>
<dbReference type="AlphaFoldDB" id="X1NT91"/>
<dbReference type="InterPro" id="IPR017853">
    <property type="entry name" value="GH"/>
</dbReference>
<dbReference type="Gene3D" id="3.20.20.80">
    <property type="entry name" value="Glycosidases"/>
    <property type="match status" value="1"/>
</dbReference>
<sequence length="60" mass="6985">MRESYRIKVDLERVIGKIDPNIYGHFIEHLGRCIYGGIYEENSALSDENGFRKDVLKAVR</sequence>